<dbReference type="SUPFAM" id="SSF51338">
    <property type="entry name" value="Composite domain of metallo-dependent hydrolases"/>
    <property type="match status" value="1"/>
</dbReference>
<proteinExistence type="predicted"/>
<dbReference type="InterPro" id="IPR032466">
    <property type="entry name" value="Metal_Hydrolase"/>
</dbReference>
<evidence type="ECO:0000313" key="2">
    <source>
        <dbReference type="Proteomes" id="UP000521379"/>
    </source>
</evidence>
<accession>A0A846TX67</accession>
<dbReference type="GO" id="GO:0016810">
    <property type="term" value="F:hydrolase activity, acting on carbon-nitrogen (but not peptide) bonds"/>
    <property type="evidence" value="ECO:0007669"/>
    <property type="project" value="InterPro"/>
</dbReference>
<dbReference type="EMBL" id="JAAVUN010000012">
    <property type="protein sequence ID" value="NKE09817.1"/>
    <property type="molecule type" value="Genomic_DNA"/>
</dbReference>
<comment type="caution">
    <text evidence="1">The sequence shown here is derived from an EMBL/GenBank/DDBJ whole genome shotgun (WGS) entry which is preliminary data.</text>
</comment>
<dbReference type="RefSeq" id="WP_119932818.1">
    <property type="nucleotide sequence ID" value="NZ_JAAVUN010000012.1"/>
</dbReference>
<name>A0A846TX67_9MICC</name>
<dbReference type="Proteomes" id="UP000521379">
    <property type="component" value="Unassembled WGS sequence"/>
</dbReference>
<dbReference type="PANTHER" id="PTHR22642">
    <property type="entry name" value="IMIDAZOLONEPROPIONASE"/>
    <property type="match status" value="1"/>
</dbReference>
<evidence type="ECO:0000313" key="1">
    <source>
        <dbReference type="EMBL" id="NKE09817.1"/>
    </source>
</evidence>
<evidence type="ECO:0008006" key="3">
    <source>
        <dbReference type="Google" id="ProtNLM"/>
    </source>
</evidence>
<dbReference type="SUPFAM" id="SSF51556">
    <property type="entry name" value="Metallo-dependent hydrolases"/>
    <property type="match status" value="1"/>
</dbReference>
<dbReference type="Gene3D" id="2.30.40.10">
    <property type="entry name" value="Urease, subunit C, domain 1"/>
    <property type="match status" value="1"/>
</dbReference>
<dbReference type="AlphaFoldDB" id="A0A846TX67"/>
<gene>
    <name evidence="1" type="ORF">GTW58_07675</name>
</gene>
<protein>
    <recommendedName>
        <fullName evidence="3">Amidohydrolase 3 domain-containing protein</fullName>
    </recommendedName>
</protein>
<keyword evidence="2" id="KW-1185">Reference proteome</keyword>
<reference evidence="1 2" key="1">
    <citation type="submission" date="2020-02" db="EMBL/GenBank/DDBJ databases">
        <authorList>
            <person name="Sun Q."/>
        </authorList>
    </citation>
    <scope>NUCLEOTIDE SEQUENCE [LARGE SCALE GENOMIC DNA]</scope>
    <source>
        <strain evidence="1 2">YIM 13062</strain>
    </source>
</reference>
<sequence>MADSPHSSPVMFHNGSVYTPVDPFASAMVVEDGQVVWVGSEQAATAIRDDRMNVVDLYGDLLTPGVVNSSVDLTQVPDVAAALQSAAQQGFTAVVHTGPDVGPNALHGQPGLPEVLHWPTLDAQEKAESARSVVDSWSKTDDAVALVGLRLDLGQADGPQNAEICAFLQICLEHNLRPAVVVPGAQEGAAVVAAVDHVAEAVGQRRLNAAGLRLEFAESMTAGEVKDVLEATADHALSVCLVPEQTALAGEYYRRGLPVTLGFAQIDANPWAGVKALVNHAESEERISARAAFTAATRGAWRALGRGGPMAGQLAPGTPATFGRWQVEALMVQGAAGTAASWSTDPRARTPLLPALEEESLPVCVATAINGTQVWPRP</sequence>
<dbReference type="InterPro" id="IPR011059">
    <property type="entry name" value="Metal-dep_hydrolase_composite"/>
</dbReference>
<dbReference type="PANTHER" id="PTHR22642:SF2">
    <property type="entry name" value="PROTEIN LONG AFTER FAR-RED 3"/>
    <property type="match status" value="1"/>
</dbReference>
<organism evidence="1 2">
    <name type="scientific">Kocuria subflava</name>
    <dbReference type="NCBI Taxonomy" id="1736139"/>
    <lineage>
        <taxon>Bacteria</taxon>
        <taxon>Bacillati</taxon>
        <taxon>Actinomycetota</taxon>
        <taxon>Actinomycetes</taxon>
        <taxon>Micrococcales</taxon>
        <taxon>Micrococcaceae</taxon>
        <taxon>Kocuria</taxon>
    </lineage>
</organism>